<feature type="compositionally biased region" description="Basic and acidic residues" evidence="3">
    <location>
        <begin position="57"/>
        <end position="71"/>
    </location>
</feature>
<evidence type="ECO:0000256" key="2">
    <source>
        <dbReference type="ARBA" id="ARBA00023242"/>
    </source>
</evidence>
<dbReference type="GO" id="GO:0000976">
    <property type="term" value="F:transcription cis-regulatory region binding"/>
    <property type="evidence" value="ECO:0007669"/>
    <property type="project" value="InterPro"/>
</dbReference>
<name>A0AAN6WW32_9PEZI</name>
<proteinExistence type="predicted"/>
<keyword evidence="6" id="KW-1185">Reference proteome</keyword>
<dbReference type="Proteomes" id="UP001302126">
    <property type="component" value="Unassembled WGS sequence"/>
</dbReference>
<dbReference type="Gene3D" id="1.20.5.170">
    <property type="match status" value="1"/>
</dbReference>
<feature type="domain" description="BZIP" evidence="4">
    <location>
        <begin position="67"/>
        <end position="125"/>
    </location>
</feature>
<dbReference type="CDD" id="cd14688">
    <property type="entry name" value="bZIP_YAP"/>
    <property type="match status" value="1"/>
</dbReference>
<feature type="region of interest" description="Disordered" evidence="3">
    <location>
        <begin position="1"/>
        <end position="80"/>
    </location>
</feature>
<evidence type="ECO:0000256" key="3">
    <source>
        <dbReference type="SAM" id="MobiDB-lite"/>
    </source>
</evidence>
<evidence type="ECO:0000256" key="1">
    <source>
        <dbReference type="ARBA" id="ARBA00004123"/>
    </source>
</evidence>
<dbReference type="InterPro" id="IPR046347">
    <property type="entry name" value="bZIP_sf"/>
</dbReference>
<reference evidence="5" key="1">
    <citation type="journal article" date="2023" name="Mol. Phylogenet. Evol.">
        <title>Genome-scale phylogeny and comparative genomics of the fungal order Sordariales.</title>
        <authorList>
            <person name="Hensen N."/>
            <person name="Bonometti L."/>
            <person name="Westerberg I."/>
            <person name="Brannstrom I.O."/>
            <person name="Guillou S."/>
            <person name="Cros-Aarteil S."/>
            <person name="Calhoun S."/>
            <person name="Haridas S."/>
            <person name="Kuo A."/>
            <person name="Mondo S."/>
            <person name="Pangilinan J."/>
            <person name="Riley R."/>
            <person name="LaButti K."/>
            <person name="Andreopoulos B."/>
            <person name="Lipzen A."/>
            <person name="Chen C."/>
            <person name="Yan M."/>
            <person name="Daum C."/>
            <person name="Ng V."/>
            <person name="Clum A."/>
            <person name="Steindorff A."/>
            <person name="Ohm R.A."/>
            <person name="Martin F."/>
            <person name="Silar P."/>
            <person name="Natvig D.O."/>
            <person name="Lalanne C."/>
            <person name="Gautier V."/>
            <person name="Ament-Velasquez S.L."/>
            <person name="Kruys A."/>
            <person name="Hutchinson M.I."/>
            <person name="Powell A.J."/>
            <person name="Barry K."/>
            <person name="Miller A.N."/>
            <person name="Grigoriev I.V."/>
            <person name="Debuchy R."/>
            <person name="Gladieux P."/>
            <person name="Hiltunen Thoren M."/>
            <person name="Johannesson H."/>
        </authorList>
    </citation>
    <scope>NUCLEOTIDE SEQUENCE</scope>
    <source>
        <strain evidence="5">PSN309</strain>
    </source>
</reference>
<organism evidence="5 6">
    <name type="scientific">Podospora australis</name>
    <dbReference type="NCBI Taxonomy" id="1536484"/>
    <lineage>
        <taxon>Eukaryota</taxon>
        <taxon>Fungi</taxon>
        <taxon>Dikarya</taxon>
        <taxon>Ascomycota</taxon>
        <taxon>Pezizomycotina</taxon>
        <taxon>Sordariomycetes</taxon>
        <taxon>Sordariomycetidae</taxon>
        <taxon>Sordariales</taxon>
        <taxon>Podosporaceae</taxon>
        <taxon>Podospora</taxon>
    </lineage>
</organism>
<dbReference type="GO" id="GO:0001228">
    <property type="term" value="F:DNA-binding transcription activator activity, RNA polymerase II-specific"/>
    <property type="evidence" value="ECO:0007669"/>
    <property type="project" value="TreeGrafter"/>
</dbReference>
<feature type="compositionally biased region" description="Low complexity" evidence="3">
    <location>
        <begin position="157"/>
        <end position="167"/>
    </location>
</feature>
<dbReference type="InterPro" id="IPR004827">
    <property type="entry name" value="bZIP"/>
</dbReference>
<evidence type="ECO:0000313" key="5">
    <source>
        <dbReference type="EMBL" id="KAK4189026.1"/>
    </source>
</evidence>
<evidence type="ECO:0000259" key="4">
    <source>
        <dbReference type="PROSITE" id="PS50217"/>
    </source>
</evidence>
<dbReference type="SUPFAM" id="SSF57959">
    <property type="entry name" value="Leucine zipper domain"/>
    <property type="match status" value="1"/>
</dbReference>
<dbReference type="EMBL" id="MU864380">
    <property type="protein sequence ID" value="KAK4189026.1"/>
    <property type="molecule type" value="Genomic_DNA"/>
</dbReference>
<comment type="caution">
    <text evidence="5">The sequence shown here is derived from an EMBL/GenBank/DDBJ whole genome shotgun (WGS) entry which is preliminary data.</text>
</comment>
<feature type="compositionally biased region" description="Polar residues" evidence="3">
    <location>
        <begin position="172"/>
        <end position="184"/>
    </location>
</feature>
<dbReference type="AlphaFoldDB" id="A0AAN6WW32"/>
<dbReference type="GO" id="GO:0090575">
    <property type="term" value="C:RNA polymerase II transcription regulator complex"/>
    <property type="evidence" value="ECO:0007669"/>
    <property type="project" value="TreeGrafter"/>
</dbReference>
<reference evidence="5" key="2">
    <citation type="submission" date="2023-05" db="EMBL/GenBank/DDBJ databases">
        <authorList>
            <consortium name="Lawrence Berkeley National Laboratory"/>
            <person name="Steindorff A."/>
            <person name="Hensen N."/>
            <person name="Bonometti L."/>
            <person name="Westerberg I."/>
            <person name="Brannstrom I.O."/>
            <person name="Guillou S."/>
            <person name="Cros-Aarteil S."/>
            <person name="Calhoun S."/>
            <person name="Haridas S."/>
            <person name="Kuo A."/>
            <person name="Mondo S."/>
            <person name="Pangilinan J."/>
            <person name="Riley R."/>
            <person name="Labutti K."/>
            <person name="Andreopoulos B."/>
            <person name="Lipzen A."/>
            <person name="Chen C."/>
            <person name="Yanf M."/>
            <person name="Daum C."/>
            <person name="Ng V."/>
            <person name="Clum A."/>
            <person name="Ohm R."/>
            <person name="Martin F."/>
            <person name="Silar P."/>
            <person name="Natvig D."/>
            <person name="Lalanne C."/>
            <person name="Gautier V."/>
            <person name="Ament-Velasquez S.L."/>
            <person name="Kruys A."/>
            <person name="Hutchinson M.I."/>
            <person name="Powell A.J."/>
            <person name="Barry K."/>
            <person name="Miller A.N."/>
            <person name="Grigoriev I.V."/>
            <person name="Debuchy R."/>
            <person name="Gladieux P."/>
            <person name="Thoren M.H."/>
            <person name="Johannesson H."/>
        </authorList>
    </citation>
    <scope>NUCLEOTIDE SEQUENCE</scope>
    <source>
        <strain evidence="5">PSN309</strain>
    </source>
</reference>
<sequence>MASTMSPDQGTSQSSPGGASSSHDKSPLSSLNLGFLKSLTEKRSTTRDGQAPKRRGPKPDSKPALTRRQELNRQAQRTHRERKELYIKALEDEVLRLKEVFSNVSQDKERLADENRQLKALLTQNGLPGASSLLDESMSNHSIGFTSSASMVGSYVTPSSNTSNFTPSPLPASSTGHASGSLSPQAHPHLPRSGQPARDPNLDYEQAGIDFVLTLERPCMDHMPWLLERGTETGGHEPCGHALMASCPPEPFPDLTPDIPFGYTNVRVNGNRNGAGNVDAAASGQRTWELSKGDLATLLDLSKRLNLDGEITPVMAWGMVLAHPRLGELKLEDFRRLTDELSTKIRCYGYVFAVVVCCDHGLLTLCRFGAVMEEFEVRDALENIFSTKTEPGVRL</sequence>
<comment type="subcellular location">
    <subcellularLocation>
        <location evidence="1">Nucleus</location>
    </subcellularLocation>
</comment>
<dbReference type="InterPro" id="IPR050936">
    <property type="entry name" value="AP-1-like"/>
</dbReference>
<dbReference type="PROSITE" id="PS50217">
    <property type="entry name" value="BZIP"/>
    <property type="match status" value="1"/>
</dbReference>
<dbReference type="PANTHER" id="PTHR40621">
    <property type="entry name" value="TRANSCRIPTION FACTOR KAPC-RELATED"/>
    <property type="match status" value="1"/>
</dbReference>
<dbReference type="SMART" id="SM00338">
    <property type="entry name" value="BRLZ"/>
    <property type="match status" value="1"/>
</dbReference>
<dbReference type="PANTHER" id="PTHR40621:SF6">
    <property type="entry name" value="AP-1-LIKE TRANSCRIPTION FACTOR YAP1-RELATED"/>
    <property type="match status" value="1"/>
</dbReference>
<feature type="region of interest" description="Disordered" evidence="3">
    <location>
        <begin position="155"/>
        <end position="202"/>
    </location>
</feature>
<accession>A0AAN6WW32</accession>
<feature type="compositionally biased region" description="Low complexity" evidence="3">
    <location>
        <begin position="10"/>
        <end position="21"/>
    </location>
</feature>
<evidence type="ECO:0000313" key="6">
    <source>
        <dbReference type="Proteomes" id="UP001302126"/>
    </source>
</evidence>
<gene>
    <name evidence="5" type="ORF">QBC35DRAFT_170857</name>
</gene>
<keyword evidence="2" id="KW-0539">Nucleus</keyword>
<protein>
    <submittedName>
        <fullName evidence="5">AP-1-like transcription factor</fullName>
    </submittedName>
</protein>